<keyword evidence="1" id="KW-0808">Transferase</keyword>
<gene>
    <name evidence="1" type="ORF">BN4615_P3368</name>
</gene>
<accession>A0A1M4E503</accession>
<keyword evidence="1" id="KW-0328">Glycosyltransferase</keyword>
<organism evidence="1">
    <name type="scientific">Nonomuraea gerenzanensis</name>
    <dbReference type="NCBI Taxonomy" id="93944"/>
    <lineage>
        <taxon>Bacteria</taxon>
        <taxon>Bacillati</taxon>
        <taxon>Actinomycetota</taxon>
        <taxon>Actinomycetes</taxon>
        <taxon>Streptosporangiales</taxon>
        <taxon>Streptosporangiaceae</taxon>
        <taxon>Nonomuraea</taxon>
    </lineage>
</organism>
<proteinExistence type="predicted"/>
<sequence length="113" mass="11817">MAQTGQLAHHEEARSRRRACVDGTIDRNASATYAGCTPDLAAAVSLGHPEKGYAHPLTDVTIGGKRYAEVEGTTIPGPVWKESMKAALEGTEGTSFTPPDTARFGGCRQACAG</sequence>
<dbReference type="AlphaFoldDB" id="A0A1M4E503"/>
<dbReference type="EC" id="2.4.1.129" evidence="1"/>
<reference evidence="1" key="1">
    <citation type="submission" date="2016-04" db="EMBL/GenBank/DDBJ databases">
        <authorList>
            <person name="Evans L.H."/>
            <person name="Alamgir A."/>
            <person name="Owens N."/>
            <person name="Weber N.D."/>
            <person name="Virtaneva K."/>
            <person name="Barbian K."/>
            <person name="Babar A."/>
            <person name="Rosenke K."/>
        </authorList>
    </citation>
    <scope>NUCLEOTIDE SEQUENCE</scope>
    <source>
        <strain evidence="1">Nono1</strain>
    </source>
</reference>
<evidence type="ECO:0000313" key="1">
    <source>
        <dbReference type="EMBL" id="SBO93854.1"/>
    </source>
</evidence>
<dbReference type="InterPro" id="IPR012338">
    <property type="entry name" value="Beta-lactam/transpept-like"/>
</dbReference>
<dbReference type="SUPFAM" id="SSF56601">
    <property type="entry name" value="beta-lactamase/transpeptidase-like"/>
    <property type="match status" value="1"/>
</dbReference>
<protein>
    <submittedName>
        <fullName evidence="1">Multimodular transpeptidase-transglycosylase</fullName>
        <ecNumber evidence="1">2.4.1.129</ecNumber>
    </submittedName>
</protein>
<dbReference type="GO" id="GO:0016757">
    <property type="term" value="F:glycosyltransferase activity"/>
    <property type="evidence" value="ECO:0007669"/>
    <property type="project" value="UniProtKB-KW"/>
</dbReference>
<dbReference type="EMBL" id="LT559118">
    <property type="protein sequence ID" value="SBO93854.1"/>
    <property type="molecule type" value="Genomic_DNA"/>
</dbReference>
<dbReference type="Gene3D" id="3.40.710.10">
    <property type="entry name" value="DD-peptidase/beta-lactamase superfamily"/>
    <property type="match status" value="1"/>
</dbReference>
<name>A0A1M4E503_9ACTN</name>